<dbReference type="Gene3D" id="1.10.1200.260">
    <property type="match status" value="1"/>
</dbReference>
<dbReference type="FunFam" id="3.30.450.20:FF:000001">
    <property type="entry name" value="Potassium voltage-gated channel subfamily H member 7"/>
    <property type="match status" value="1"/>
</dbReference>
<keyword evidence="7" id="KW-0851">Voltage-gated channel</keyword>
<dbReference type="AlphaFoldDB" id="A0A671XXN2"/>
<feature type="transmembrane region" description="Helical" evidence="22">
    <location>
        <begin position="396"/>
        <end position="418"/>
    </location>
</feature>
<dbReference type="InterPro" id="IPR003938">
    <property type="entry name" value="K_chnl_volt-dep_EAG/ELK/ERG"/>
</dbReference>
<comment type="subunit">
    <text evidence="2">The potassium channel is probably composed of a homo- or heterotetrameric complex of pore-forming alpha subunits that can associate with modulating beta subunits.</text>
</comment>
<evidence type="ECO:0000256" key="17">
    <source>
        <dbReference type="ARBA" id="ARBA00074373"/>
    </source>
</evidence>
<dbReference type="InterPro" id="IPR000014">
    <property type="entry name" value="PAS"/>
</dbReference>
<dbReference type="NCBIfam" id="TIGR00229">
    <property type="entry name" value="sensory_box"/>
    <property type="match status" value="1"/>
</dbReference>
<comment type="similarity">
    <text evidence="16">Belongs to the potassium channel family. H (Eag) (TC 1.A.1.20) subfamily. Kv12.3/KCNH4 sub-subfamily.</text>
</comment>
<evidence type="ECO:0000256" key="3">
    <source>
        <dbReference type="ARBA" id="ARBA00022448"/>
    </source>
</evidence>
<name>A0A671XXN2_SPAAU</name>
<evidence type="ECO:0000256" key="12">
    <source>
        <dbReference type="ARBA" id="ARBA00023180"/>
    </source>
</evidence>
<dbReference type="GO" id="GO:0005249">
    <property type="term" value="F:voltage-gated potassium channel activity"/>
    <property type="evidence" value="ECO:0007669"/>
    <property type="project" value="InterPro"/>
</dbReference>
<dbReference type="SUPFAM" id="SSF81324">
    <property type="entry name" value="Voltage-gated potassium channels"/>
    <property type="match status" value="1"/>
</dbReference>
<evidence type="ECO:0000259" key="24">
    <source>
        <dbReference type="PROSITE" id="PS50112"/>
    </source>
</evidence>
<dbReference type="Pfam" id="PF00520">
    <property type="entry name" value="Ion_trans"/>
    <property type="match status" value="1"/>
</dbReference>
<dbReference type="InterPro" id="IPR003950">
    <property type="entry name" value="K_chnl_volt-dep_ELK"/>
</dbReference>
<dbReference type="PROSITE" id="PS50112">
    <property type="entry name" value="PAS"/>
    <property type="match status" value="1"/>
</dbReference>
<keyword evidence="8" id="KW-0630">Potassium</keyword>
<evidence type="ECO:0000256" key="22">
    <source>
        <dbReference type="SAM" id="Phobius"/>
    </source>
</evidence>
<feature type="transmembrane region" description="Helical" evidence="22">
    <location>
        <begin position="328"/>
        <end position="354"/>
    </location>
</feature>
<dbReference type="Gene3D" id="3.30.450.20">
    <property type="entry name" value="PAS domain"/>
    <property type="match status" value="1"/>
</dbReference>
<dbReference type="SMART" id="SM00100">
    <property type="entry name" value="cNMP"/>
    <property type="match status" value="1"/>
</dbReference>
<dbReference type="FunFam" id="1.10.1200.260:FF:000002">
    <property type="entry name" value="Potassium voltage-gated channel subfamily H member 8"/>
    <property type="match status" value="1"/>
</dbReference>
<dbReference type="InterPro" id="IPR018490">
    <property type="entry name" value="cNMP-bd_dom_sf"/>
</dbReference>
<proteinExistence type="inferred from homology"/>
<keyword evidence="11 22" id="KW-0472">Membrane</keyword>
<keyword evidence="5 22" id="KW-0812">Transmembrane</keyword>
<evidence type="ECO:0000256" key="21">
    <source>
        <dbReference type="ARBA" id="ARBA00083198"/>
    </source>
</evidence>
<dbReference type="FunFam" id="2.60.120.10:FF:000014">
    <property type="entry name" value="Potassium voltage-gated channel, subfamily H (Eag-related), member 4"/>
    <property type="match status" value="1"/>
</dbReference>
<dbReference type="Proteomes" id="UP000472265">
    <property type="component" value="Chromosome 23"/>
</dbReference>
<feature type="transmembrane region" description="Helical" evidence="22">
    <location>
        <begin position="296"/>
        <end position="316"/>
    </location>
</feature>
<reference evidence="26" key="1">
    <citation type="submission" date="2021-04" db="EMBL/GenBank/DDBJ databases">
        <authorList>
            <consortium name="Wellcome Sanger Institute Data Sharing"/>
        </authorList>
    </citation>
    <scope>NUCLEOTIDE SEQUENCE [LARGE SCALE GENOMIC DNA]</scope>
</reference>
<dbReference type="InterPro" id="IPR000595">
    <property type="entry name" value="cNMP-bd_dom"/>
</dbReference>
<keyword evidence="3" id="KW-0813">Transport</keyword>
<dbReference type="SUPFAM" id="SSF51206">
    <property type="entry name" value="cAMP-binding domain-like"/>
    <property type="match status" value="1"/>
</dbReference>
<evidence type="ECO:0000256" key="1">
    <source>
        <dbReference type="ARBA" id="ARBA00004141"/>
    </source>
</evidence>
<keyword evidence="27" id="KW-1185">Reference proteome</keyword>
<evidence type="ECO:0000256" key="18">
    <source>
        <dbReference type="ARBA" id="ARBA00075970"/>
    </source>
</evidence>
<keyword evidence="4" id="KW-0633">Potassium transport</keyword>
<keyword evidence="6" id="KW-0631">Potassium channel</keyword>
<dbReference type="PANTHER" id="PTHR10217">
    <property type="entry name" value="VOLTAGE AND LIGAND GATED POTASSIUM CHANNEL"/>
    <property type="match status" value="1"/>
</dbReference>
<dbReference type="GO" id="GO:0005886">
    <property type="term" value="C:plasma membrane"/>
    <property type="evidence" value="ECO:0007669"/>
    <property type="project" value="TreeGrafter"/>
</dbReference>
<dbReference type="InterPro" id="IPR000700">
    <property type="entry name" value="PAS-assoc_C"/>
</dbReference>
<dbReference type="PRINTS" id="PR01465">
    <property type="entry name" value="ELKCHANNEL"/>
</dbReference>
<evidence type="ECO:0000256" key="13">
    <source>
        <dbReference type="ARBA" id="ARBA00023303"/>
    </source>
</evidence>
<dbReference type="Gene3D" id="1.10.287.70">
    <property type="match status" value="1"/>
</dbReference>
<dbReference type="SUPFAM" id="SSF55785">
    <property type="entry name" value="PYP-like sensor domain (PAS domain)"/>
    <property type="match status" value="1"/>
</dbReference>
<dbReference type="PROSITE" id="PS50042">
    <property type="entry name" value="CNMP_BINDING_3"/>
    <property type="match status" value="1"/>
</dbReference>
<feature type="transmembrane region" description="Helical" evidence="22">
    <location>
        <begin position="233"/>
        <end position="251"/>
    </location>
</feature>
<evidence type="ECO:0000313" key="27">
    <source>
        <dbReference type="Proteomes" id="UP000472265"/>
    </source>
</evidence>
<evidence type="ECO:0000256" key="11">
    <source>
        <dbReference type="ARBA" id="ARBA00023136"/>
    </source>
</evidence>
<feature type="transmembrane region" description="Helical" evidence="22">
    <location>
        <begin position="425"/>
        <end position="449"/>
    </location>
</feature>
<feature type="domain" description="PAS" evidence="24">
    <location>
        <begin position="14"/>
        <end position="90"/>
    </location>
</feature>
<dbReference type="InterPro" id="IPR001610">
    <property type="entry name" value="PAC"/>
</dbReference>
<evidence type="ECO:0000259" key="23">
    <source>
        <dbReference type="PROSITE" id="PS50042"/>
    </source>
</evidence>
<comment type="catalytic activity">
    <reaction evidence="14">
        <text>K(+)(in) = K(+)(out)</text>
        <dbReference type="Rhea" id="RHEA:29463"/>
        <dbReference type="ChEBI" id="CHEBI:29103"/>
    </reaction>
</comment>
<dbReference type="InterPro" id="IPR014710">
    <property type="entry name" value="RmlC-like_jellyroll"/>
</dbReference>
<dbReference type="Pfam" id="PF13426">
    <property type="entry name" value="PAS_9"/>
    <property type="match status" value="1"/>
</dbReference>
<dbReference type="GO" id="GO:0042391">
    <property type="term" value="P:regulation of membrane potential"/>
    <property type="evidence" value="ECO:0007669"/>
    <property type="project" value="TreeGrafter"/>
</dbReference>
<keyword evidence="12" id="KW-0325">Glycoprotein</keyword>
<dbReference type="Pfam" id="PF00027">
    <property type="entry name" value="cNMP_binding"/>
    <property type="match status" value="1"/>
</dbReference>
<feature type="transmembrane region" description="Helical" evidence="22">
    <location>
        <begin position="195"/>
        <end position="213"/>
    </location>
</feature>
<accession>A0A671XXN2</accession>
<feature type="domain" description="PAC" evidence="25">
    <location>
        <begin position="93"/>
        <end position="145"/>
    </location>
</feature>
<organism evidence="26 27">
    <name type="scientific">Sparus aurata</name>
    <name type="common">Gilthead sea bream</name>
    <dbReference type="NCBI Taxonomy" id="8175"/>
    <lineage>
        <taxon>Eukaryota</taxon>
        <taxon>Metazoa</taxon>
        <taxon>Chordata</taxon>
        <taxon>Craniata</taxon>
        <taxon>Vertebrata</taxon>
        <taxon>Euteleostomi</taxon>
        <taxon>Actinopterygii</taxon>
        <taxon>Neopterygii</taxon>
        <taxon>Teleostei</taxon>
        <taxon>Neoteleostei</taxon>
        <taxon>Acanthomorphata</taxon>
        <taxon>Eupercaria</taxon>
        <taxon>Spariformes</taxon>
        <taxon>Sparidae</taxon>
        <taxon>Sparus</taxon>
    </lineage>
</organism>
<protein>
    <recommendedName>
        <fullName evidence="17">Voltage-gated delayed rectifier potassium channel KCNH4</fullName>
    </recommendedName>
    <alternativeName>
        <fullName evidence="21">Brain-specific eag-like channel 2</fullName>
    </alternativeName>
    <alternativeName>
        <fullName evidence="19">Ether-a-go-go-like potassium channel 1</fullName>
    </alternativeName>
    <alternativeName>
        <fullName evidence="18">Potassium voltage-gated channel subfamily H member 4</fullName>
    </alternativeName>
    <alternativeName>
        <fullName evidence="20">Voltage-gated potassium channel subunit Kv12.3</fullName>
    </alternativeName>
</protein>
<reference evidence="26" key="3">
    <citation type="submission" date="2025-09" db="UniProtKB">
        <authorList>
            <consortium name="Ensembl"/>
        </authorList>
    </citation>
    <scope>IDENTIFICATION</scope>
</reference>
<evidence type="ECO:0000256" key="19">
    <source>
        <dbReference type="ARBA" id="ARBA00076367"/>
    </source>
</evidence>
<dbReference type="PRINTS" id="PR01463">
    <property type="entry name" value="EAGCHANLFMLY"/>
</dbReference>
<dbReference type="PANTHER" id="PTHR10217:SF630">
    <property type="entry name" value="POTASSIUM VOLTAGE-GATED CHANNEL SUBFAMILY H MEMBER 4"/>
    <property type="match status" value="1"/>
</dbReference>
<dbReference type="PROSITE" id="PS50113">
    <property type="entry name" value="PAC"/>
    <property type="match status" value="1"/>
</dbReference>
<evidence type="ECO:0000256" key="14">
    <source>
        <dbReference type="ARBA" id="ARBA00034430"/>
    </source>
</evidence>
<evidence type="ECO:0000313" key="26">
    <source>
        <dbReference type="Ensembl" id="ENSSAUP00010053666.1"/>
    </source>
</evidence>
<comment type="subcellular location">
    <subcellularLocation>
        <location evidence="1">Membrane</location>
        <topology evidence="1">Multi-pass membrane protein</topology>
    </subcellularLocation>
</comment>
<evidence type="ECO:0000256" key="5">
    <source>
        <dbReference type="ARBA" id="ARBA00022692"/>
    </source>
</evidence>
<keyword evidence="9 22" id="KW-1133">Transmembrane helix</keyword>
<dbReference type="Ensembl" id="ENSSAUT00010056390.1">
    <property type="protein sequence ID" value="ENSSAUP00010053666.1"/>
    <property type="gene ID" value="ENSSAUG00010022063.1"/>
</dbReference>
<sequence>MPVMKGLLAPQNTFLETIANHFDGTHSNFLLGNAQGRYGHPIVYCSDGFCELTGFVRNEVMQKTCTCGFLHGTETSESVIQQVDKALEGQQEYQGEVCFYRKNGNPFWCLLNIVPIKNEKGEVVLFLLSFKDISESYGKSHHYSQGDGEAWLVIGPLQNVVLHSVFQKPSLPEYKVAAVKKSRFILLHYSISKALWDWLILLATFYVAVAVPYDICFVSPDEGSDHHSFVSRSTIGSDIAVEMLFILDIILNFRTTYVSQSGQVVYDARSIYLHYCTTWFFVDLIAALPFDLLYAFNITVTSLVHLLKTVRLLRLLRLLQKLDRYSQYSAVVLTLLMSVFALLAHWMACVWYVIGRKEIESSDPVTWDIGWLQELGKRLETPYINSTMGGPSMPSAYIASLYFTLSSLTSVGFGNVCANTDAEKIFSICIMLMGALMHAVVFGNVTAIIQRMYSRRSLYHTRMKDLKDFIRVHRLPQQLKQRMLEYFQATWSVNNGINANELLHDFPDELRADIAMHLNKDILQLPVFERASRGCLRSLSLHIKTSFCAPGEYLIRHGDALQANYFVCSGSLEVLKDGMVQAILGKGDLIGADLPDHGQVIKTNADVKALTYCDLQYISVRALREVLELYPEYGSRFSSDIHHNLTYNLREGSEGFCITPNERKHLFPLPPQAHASVDHKLPFIIEADDEENGEDVRHSQQRRVPLLHGVGSPVRQPCLSTLLGEEFRHINALRLCRSPVQDGRGCSPSPQPFASEEQCPSPLPRFTSDVGFNHRPTRLLMPSLPCVSPLNLSPR</sequence>
<evidence type="ECO:0000256" key="6">
    <source>
        <dbReference type="ARBA" id="ARBA00022826"/>
    </source>
</evidence>
<evidence type="ECO:0000256" key="2">
    <source>
        <dbReference type="ARBA" id="ARBA00011552"/>
    </source>
</evidence>
<evidence type="ECO:0000256" key="9">
    <source>
        <dbReference type="ARBA" id="ARBA00022989"/>
    </source>
</evidence>
<dbReference type="Gene3D" id="2.60.120.10">
    <property type="entry name" value="Jelly Rolls"/>
    <property type="match status" value="1"/>
</dbReference>
<evidence type="ECO:0000256" key="8">
    <source>
        <dbReference type="ARBA" id="ARBA00022958"/>
    </source>
</evidence>
<evidence type="ECO:0000259" key="25">
    <source>
        <dbReference type="PROSITE" id="PS50113"/>
    </source>
</evidence>
<dbReference type="SMART" id="SM00086">
    <property type="entry name" value="PAC"/>
    <property type="match status" value="1"/>
</dbReference>
<evidence type="ECO:0000256" key="16">
    <source>
        <dbReference type="ARBA" id="ARBA00061598"/>
    </source>
</evidence>
<evidence type="ECO:0000256" key="20">
    <source>
        <dbReference type="ARBA" id="ARBA00082973"/>
    </source>
</evidence>
<evidence type="ECO:0000256" key="10">
    <source>
        <dbReference type="ARBA" id="ARBA00023065"/>
    </source>
</evidence>
<dbReference type="CDD" id="cd00038">
    <property type="entry name" value="CAP_ED"/>
    <property type="match status" value="1"/>
</dbReference>
<evidence type="ECO:0000256" key="4">
    <source>
        <dbReference type="ARBA" id="ARBA00022538"/>
    </source>
</evidence>
<reference evidence="26" key="2">
    <citation type="submission" date="2025-08" db="UniProtKB">
        <authorList>
            <consortium name="Ensembl"/>
        </authorList>
    </citation>
    <scope>IDENTIFICATION</scope>
</reference>
<evidence type="ECO:0000256" key="7">
    <source>
        <dbReference type="ARBA" id="ARBA00022882"/>
    </source>
</evidence>
<dbReference type="InterPro" id="IPR050818">
    <property type="entry name" value="KCNH_animal-type"/>
</dbReference>
<feature type="domain" description="Cyclic nucleotide-binding" evidence="23">
    <location>
        <begin position="527"/>
        <end position="627"/>
    </location>
</feature>
<dbReference type="CDD" id="cd00130">
    <property type="entry name" value="PAS"/>
    <property type="match status" value="1"/>
</dbReference>
<dbReference type="InterPro" id="IPR005821">
    <property type="entry name" value="Ion_trans_dom"/>
</dbReference>
<keyword evidence="10" id="KW-0406">Ion transport</keyword>
<evidence type="ECO:0000256" key="15">
    <source>
        <dbReference type="ARBA" id="ARBA00058898"/>
    </source>
</evidence>
<dbReference type="GO" id="GO:0034702">
    <property type="term" value="C:monoatomic ion channel complex"/>
    <property type="evidence" value="ECO:0007669"/>
    <property type="project" value="UniProtKB-KW"/>
</dbReference>
<gene>
    <name evidence="26" type="primary">KCNH4</name>
    <name evidence="26" type="synonym">kcnh4a</name>
</gene>
<dbReference type="GeneTree" id="ENSGT00940000156363"/>
<dbReference type="InterPro" id="IPR035965">
    <property type="entry name" value="PAS-like_dom_sf"/>
</dbReference>
<comment type="function">
    <text evidence="15">Pore-forming (alpha) subunit of a voltage-gated delayed rectifier. Activates at more negative voltages, exhibits fast prepulse-independent activation kinetics and deactivates much more slowly, but shows no inactivation.</text>
</comment>
<keyword evidence="13" id="KW-0407">Ion channel</keyword>